<gene>
    <name evidence="2" type="ORF">COX47_02775</name>
</gene>
<dbReference type="Proteomes" id="UP000231025">
    <property type="component" value="Unassembled WGS sequence"/>
</dbReference>
<keyword evidence="1" id="KW-0472">Membrane</keyword>
<feature type="transmembrane region" description="Helical" evidence="1">
    <location>
        <begin position="13"/>
        <end position="35"/>
    </location>
</feature>
<keyword evidence="1" id="KW-1133">Transmembrane helix</keyword>
<evidence type="ECO:0000313" key="2">
    <source>
        <dbReference type="EMBL" id="PIP14866.1"/>
    </source>
</evidence>
<reference evidence="2 3" key="1">
    <citation type="submission" date="2017-09" db="EMBL/GenBank/DDBJ databases">
        <title>Depth-based differentiation of microbial function through sediment-hosted aquifers and enrichment of novel symbionts in the deep terrestrial subsurface.</title>
        <authorList>
            <person name="Probst A.J."/>
            <person name="Ladd B."/>
            <person name="Jarett J.K."/>
            <person name="Geller-Mcgrath D.E."/>
            <person name="Sieber C.M."/>
            <person name="Emerson J.B."/>
            <person name="Anantharaman K."/>
            <person name="Thomas B.C."/>
            <person name="Malmstrom R."/>
            <person name="Stieglmeier M."/>
            <person name="Klingl A."/>
            <person name="Woyke T."/>
            <person name="Ryan C.M."/>
            <person name="Banfield J.F."/>
        </authorList>
    </citation>
    <scope>NUCLEOTIDE SEQUENCE [LARGE SCALE GENOMIC DNA]</scope>
    <source>
        <strain evidence="2">CG23_combo_of_CG06-09_8_20_14_all_35_49</strain>
    </source>
</reference>
<dbReference type="EMBL" id="PCRE01000041">
    <property type="protein sequence ID" value="PIP14866.1"/>
    <property type="molecule type" value="Genomic_DNA"/>
</dbReference>
<comment type="caution">
    <text evidence="2">The sequence shown here is derived from an EMBL/GenBank/DDBJ whole genome shotgun (WGS) entry which is preliminary data.</text>
</comment>
<dbReference type="AlphaFoldDB" id="A0A2G9Y6P7"/>
<proteinExistence type="predicted"/>
<evidence type="ECO:0000256" key="1">
    <source>
        <dbReference type="SAM" id="Phobius"/>
    </source>
</evidence>
<sequence length="344" mass="39696">MTLTELSYYSRRALPFIILFGLIFLIFFYSIKLYLVVLESNKPKIIYTNPIFGKISVPQIKTSTSSADFNFTLDTIEGVPVTATDTAKVYYLSQIAPKFGYREKTFLMAKTFGFDTNQTKYRLDNREATFTDDHQKLTVDIGSFNFSYENSLVLNNQVSFPSKQEIENKAINFLKSISRYPDELTRGTTNILYLKYDPRVSDFVNVENVDDAQAVEVDFYRPNIDSFSVVTPRFFNSQNYVIMTFENSQEKIIKAQVSFFEKAEDQFGVYPLITGDQAWEKLKSGQAMVVAAIKGVKDITIKKMELDYLDPDQYQSYLQPVYVFIGDDYFVAYVPAVREEYITK</sequence>
<accession>A0A2G9Y6P7</accession>
<keyword evidence="1" id="KW-0812">Transmembrane</keyword>
<organism evidence="2 3">
    <name type="scientific">Candidatus Roizmanbacteria bacterium CG23_combo_of_CG06-09_8_20_14_all_35_49</name>
    <dbReference type="NCBI Taxonomy" id="1974863"/>
    <lineage>
        <taxon>Bacteria</taxon>
        <taxon>Candidatus Roizmaniibacteriota</taxon>
    </lineage>
</organism>
<name>A0A2G9Y6P7_9BACT</name>
<protein>
    <submittedName>
        <fullName evidence="2">Uncharacterized protein</fullName>
    </submittedName>
</protein>
<evidence type="ECO:0000313" key="3">
    <source>
        <dbReference type="Proteomes" id="UP000231025"/>
    </source>
</evidence>